<evidence type="ECO:0000256" key="1">
    <source>
        <dbReference type="SAM" id="MobiDB-lite"/>
    </source>
</evidence>
<reference evidence="2 3" key="1">
    <citation type="journal article" date="2012" name="Genome Biol.">
        <title>Genome and low-iron response of an oceanic diatom adapted to chronic iron limitation.</title>
        <authorList>
            <person name="Lommer M."/>
            <person name="Specht M."/>
            <person name="Roy A.S."/>
            <person name="Kraemer L."/>
            <person name="Andreson R."/>
            <person name="Gutowska M.A."/>
            <person name="Wolf J."/>
            <person name="Bergner S.V."/>
            <person name="Schilhabel M.B."/>
            <person name="Klostermeier U.C."/>
            <person name="Beiko R.G."/>
            <person name="Rosenstiel P."/>
            <person name="Hippler M."/>
            <person name="Laroche J."/>
        </authorList>
    </citation>
    <scope>NUCLEOTIDE SEQUENCE [LARGE SCALE GENOMIC DNA]</scope>
    <source>
        <strain evidence="2 3">CCMP1005</strain>
    </source>
</reference>
<comment type="caution">
    <text evidence="2">The sequence shown here is derived from an EMBL/GenBank/DDBJ whole genome shotgun (WGS) entry which is preliminary data.</text>
</comment>
<sequence>MHINIVKSANTAKNPTKARFPTAARDHGRLVMTVGTYRSDSGGPLQRQQSSGASKRREDSLSRSFRTVVSRVETWETKFVAPSSRQGSPFDRSVTEVQRAPAHCCRVTQYNTQNTQERSTGYSSTGAGALLESDTVTPEHPEHPREEHWGHGPATMSTPQPRVLTGLVAAALLPALASAILPTGAIDVYLPEVAASDAITIHASEGGFGPHLAPFASRHSHFTEAGSSGA</sequence>
<protein>
    <submittedName>
        <fullName evidence="2">Uncharacterized protein</fullName>
    </submittedName>
</protein>
<dbReference type="Proteomes" id="UP000266841">
    <property type="component" value="Unassembled WGS sequence"/>
</dbReference>
<name>K0RAG4_THAOC</name>
<feature type="non-terminal residue" evidence="2">
    <location>
        <position position="230"/>
    </location>
</feature>
<evidence type="ECO:0000313" key="3">
    <source>
        <dbReference type="Proteomes" id="UP000266841"/>
    </source>
</evidence>
<feature type="region of interest" description="Disordered" evidence="1">
    <location>
        <begin position="35"/>
        <end position="63"/>
    </location>
</feature>
<gene>
    <name evidence="2" type="ORF">THAOC_30899</name>
</gene>
<dbReference type="EMBL" id="AGNL01044144">
    <property type="protein sequence ID" value="EJK50160.1"/>
    <property type="molecule type" value="Genomic_DNA"/>
</dbReference>
<dbReference type="AlphaFoldDB" id="K0RAG4"/>
<feature type="compositionally biased region" description="Basic and acidic residues" evidence="1">
    <location>
        <begin position="137"/>
        <end position="150"/>
    </location>
</feature>
<feature type="region of interest" description="Disordered" evidence="1">
    <location>
        <begin position="134"/>
        <end position="154"/>
    </location>
</feature>
<keyword evidence="3" id="KW-1185">Reference proteome</keyword>
<accession>K0RAG4</accession>
<organism evidence="2 3">
    <name type="scientific">Thalassiosira oceanica</name>
    <name type="common">Marine diatom</name>
    <dbReference type="NCBI Taxonomy" id="159749"/>
    <lineage>
        <taxon>Eukaryota</taxon>
        <taxon>Sar</taxon>
        <taxon>Stramenopiles</taxon>
        <taxon>Ochrophyta</taxon>
        <taxon>Bacillariophyta</taxon>
        <taxon>Coscinodiscophyceae</taxon>
        <taxon>Thalassiosirophycidae</taxon>
        <taxon>Thalassiosirales</taxon>
        <taxon>Thalassiosiraceae</taxon>
        <taxon>Thalassiosira</taxon>
    </lineage>
</organism>
<evidence type="ECO:0000313" key="2">
    <source>
        <dbReference type="EMBL" id="EJK50160.1"/>
    </source>
</evidence>
<proteinExistence type="predicted"/>